<evidence type="ECO:0000256" key="5">
    <source>
        <dbReference type="ARBA" id="ARBA00022692"/>
    </source>
</evidence>
<accession>A0A9W7J0E8</accession>
<dbReference type="AlphaFoldDB" id="A0A9W7J0E8"/>
<evidence type="ECO:0000313" key="13">
    <source>
        <dbReference type="Proteomes" id="UP001165190"/>
    </source>
</evidence>
<dbReference type="InterPro" id="IPR036396">
    <property type="entry name" value="Cyt_P450_sf"/>
</dbReference>
<reference evidence="12" key="1">
    <citation type="submission" date="2023-05" db="EMBL/GenBank/DDBJ databases">
        <title>Genome and transcriptome analyses reveal genes involved in the formation of fine ridges on petal epidermal cells in Hibiscus trionum.</title>
        <authorList>
            <person name="Koshimizu S."/>
            <person name="Masuda S."/>
            <person name="Ishii T."/>
            <person name="Shirasu K."/>
            <person name="Hoshino A."/>
            <person name="Arita M."/>
        </authorList>
    </citation>
    <scope>NUCLEOTIDE SEQUENCE</scope>
    <source>
        <strain evidence="12">Hamamatsu line</strain>
    </source>
</reference>
<evidence type="ECO:0000256" key="2">
    <source>
        <dbReference type="ARBA" id="ARBA00004167"/>
    </source>
</evidence>
<evidence type="ECO:0000256" key="4">
    <source>
        <dbReference type="ARBA" id="ARBA00022617"/>
    </source>
</evidence>
<dbReference type="SUPFAM" id="SSF48264">
    <property type="entry name" value="Cytochrome P450"/>
    <property type="match status" value="1"/>
</dbReference>
<dbReference type="GO" id="GO:0016020">
    <property type="term" value="C:membrane"/>
    <property type="evidence" value="ECO:0007669"/>
    <property type="project" value="UniProtKB-SubCell"/>
</dbReference>
<evidence type="ECO:0000256" key="1">
    <source>
        <dbReference type="ARBA" id="ARBA00001971"/>
    </source>
</evidence>
<dbReference type="InterPro" id="IPR050665">
    <property type="entry name" value="Cytochrome_P450_Monooxygen"/>
</dbReference>
<dbReference type="Proteomes" id="UP001165190">
    <property type="component" value="Unassembled WGS sequence"/>
</dbReference>
<evidence type="ECO:0000313" key="12">
    <source>
        <dbReference type="EMBL" id="GMJ04594.1"/>
    </source>
</evidence>
<comment type="caution">
    <text evidence="12">The sequence shown here is derived from an EMBL/GenBank/DDBJ whole genome shotgun (WGS) entry which is preliminary data.</text>
</comment>
<name>A0A9W7J0E8_HIBTR</name>
<comment type="subcellular location">
    <subcellularLocation>
        <location evidence="2">Membrane</location>
        <topology evidence="2">Single-pass membrane protein</topology>
    </subcellularLocation>
</comment>
<evidence type="ECO:0000256" key="8">
    <source>
        <dbReference type="ARBA" id="ARBA00023002"/>
    </source>
</evidence>
<evidence type="ECO:0000256" key="6">
    <source>
        <dbReference type="ARBA" id="ARBA00022723"/>
    </source>
</evidence>
<dbReference type="GO" id="GO:0005506">
    <property type="term" value="F:iron ion binding"/>
    <property type="evidence" value="ECO:0007669"/>
    <property type="project" value="InterPro"/>
</dbReference>
<dbReference type="Gene3D" id="1.10.630.10">
    <property type="entry name" value="Cytochrome P450"/>
    <property type="match status" value="1"/>
</dbReference>
<keyword evidence="8" id="KW-0560">Oxidoreductase</keyword>
<evidence type="ECO:0000256" key="7">
    <source>
        <dbReference type="ARBA" id="ARBA00022989"/>
    </source>
</evidence>
<dbReference type="PANTHER" id="PTHR24282:SF20">
    <property type="entry name" value="CYTOCHROME P450 CYP749A22-LIKE"/>
    <property type="match status" value="1"/>
</dbReference>
<keyword evidence="6" id="KW-0479">Metal-binding</keyword>
<gene>
    <name evidence="12" type="ORF">HRI_004128600</name>
</gene>
<organism evidence="12 13">
    <name type="scientific">Hibiscus trionum</name>
    <name type="common">Flower of an hour</name>
    <dbReference type="NCBI Taxonomy" id="183268"/>
    <lineage>
        <taxon>Eukaryota</taxon>
        <taxon>Viridiplantae</taxon>
        <taxon>Streptophyta</taxon>
        <taxon>Embryophyta</taxon>
        <taxon>Tracheophyta</taxon>
        <taxon>Spermatophyta</taxon>
        <taxon>Magnoliopsida</taxon>
        <taxon>eudicotyledons</taxon>
        <taxon>Gunneridae</taxon>
        <taxon>Pentapetalae</taxon>
        <taxon>rosids</taxon>
        <taxon>malvids</taxon>
        <taxon>Malvales</taxon>
        <taxon>Malvaceae</taxon>
        <taxon>Malvoideae</taxon>
        <taxon>Hibiscus</taxon>
    </lineage>
</organism>
<evidence type="ECO:0000256" key="11">
    <source>
        <dbReference type="ARBA" id="ARBA00023136"/>
    </source>
</evidence>
<proteinExistence type="inferred from homology"/>
<dbReference type="GO" id="GO:0004497">
    <property type="term" value="F:monooxygenase activity"/>
    <property type="evidence" value="ECO:0007669"/>
    <property type="project" value="UniProtKB-KW"/>
</dbReference>
<keyword evidence="7" id="KW-1133">Transmembrane helix</keyword>
<dbReference type="GO" id="GO:0016705">
    <property type="term" value="F:oxidoreductase activity, acting on paired donors, with incorporation or reduction of molecular oxygen"/>
    <property type="evidence" value="ECO:0007669"/>
    <property type="project" value="InterPro"/>
</dbReference>
<dbReference type="EMBL" id="BSYR01000040">
    <property type="protein sequence ID" value="GMJ04594.1"/>
    <property type="molecule type" value="Genomic_DNA"/>
</dbReference>
<dbReference type="OrthoDB" id="1470350at2759"/>
<evidence type="ECO:0000256" key="10">
    <source>
        <dbReference type="ARBA" id="ARBA00023033"/>
    </source>
</evidence>
<comment type="similarity">
    <text evidence="3">Belongs to the cytochrome P450 family.</text>
</comment>
<keyword evidence="4" id="KW-0349">Heme</keyword>
<protein>
    <submittedName>
        <fullName evidence="12">Cytochrome P450, family 709, subfamily B, polypeptide 1</fullName>
    </submittedName>
</protein>
<keyword evidence="9" id="KW-0408">Iron</keyword>
<comment type="cofactor">
    <cofactor evidence="1">
        <name>heme</name>
        <dbReference type="ChEBI" id="CHEBI:30413"/>
    </cofactor>
</comment>
<keyword evidence="11" id="KW-0472">Membrane</keyword>
<dbReference type="Pfam" id="PF00067">
    <property type="entry name" value="p450"/>
    <property type="match status" value="1"/>
</dbReference>
<evidence type="ECO:0000256" key="3">
    <source>
        <dbReference type="ARBA" id="ARBA00010617"/>
    </source>
</evidence>
<dbReference type="GO" id="GO:0020037">
    <property type="term" value="F:heme binding"/>
    <property type="evidence" value="ECO:0007669"/>
    <property type="project" value="InterPro"/>
</dbReference>
<keyword evidence="13" id="KW-1185">Reference proteome</keyword>
<sequence length="193" mass="22507">MNKYGENFICWRRDQPQLLITEPELIKEVLCNKDKAYRIAPPSPYSLKLMGNGLVTAEGERWVKHRKLLDHAFQGECLKKMIPDMIVSVESMLQSWKHHQGKEIELFEEFRLLTLDIVSMTAFGNNHLEGKTIFDMMVKYSDIIKKNMFKVRLPGISKIWKTSDGIEMDRLLSVMHDSVVEIIQKREEKVEPG</sequence>
<dbReference type="InterPro" id="IPR001128">
    <property type="entry name" value="Cyt_P450"/>
</dbReference>
<keyword evidence="10" id="KW-0503">Monooxygenase</keyword>
<evidence type="ECO:0000256" key="9">
    <source>
        <dbReference type="ARBA" id="ARBA00023004"/>
    </source>
</evidence>
<dbReference type="PANTHER" id="PTHR24282">
    <property type="entry name" value="CYTOCHROME P450 FAMILY MEMBER"/>
    <property type="match status" value="1"/>
</dbReference>
<keyword evidence="5" id="KW-0812">Transmembrane</keyword>